<feature type="transmembrane region" description="Helical" evidence="1">
    <location>
        <begin position="20"/>
        <end position="38"/>
    </location>
</feature>
<dbReference type="AlphaFoldDB" id="A0A4U8Q4Q9"/>
<organism evidence="3 4">
    <name type="scientific">Robinsoniella peoriensis</name>
    <dbReference type="NCBI Taxonomy" id="180332"/>
    <lineage>
        <taxon>Bacteria</taxon>
        <taxon>Bacillati</taxon>
        <taxon>Bacillota</taxon>
        <taxon>Clostridia</taxon>
        <taxon>Lachnospirales</taxon>
        <taxon>Lachnospiraceae</taxon>
        <taxon>Robinsoniella</taxon>
    </lineage>
</organism>
<dbReference type="Pfam" id="PF13231">
    <property type="entry name" value="PMT_2"/>
    <property type="match status" value="1"/>
</dbReference>
<feature type="transmembrane region" description="Helical" evidence="1">
    <location>
        <begin position="50"/>
        <end position="69"/>
    </location>
</feature>
<feature type="transmembrane region" description="Helical" evidence="1">
    <location>
        <begin position="272"/>
        <end position="288"/>
    </location>
</feature>
<dbReference type="Proteomes" id="UP000306509">
    <property type="component" value="Unassembled WGS sequence"/>
</dbReference>
<keyword evidence="1" id="KW-0472">Membrane</keyword>
<sequence>MNKNISNSQERKGMNMMYRYPILAIVFSCICIWAVGSIEFVQRVTLGNKRFLAVLIIAGYLAYYGYCYFKGTLNKRRIITGIFLGSFLIRALFILVSPYELGQHDVHFVGGWDTNEIGSGHFGYIEYLYKFKKLPNFNPTRIWAFYNPPLHHIISAVWIGINRMLGFNYELCMENLQILTLFYGSVSTYFVYRILQEFKIKESNLLILTGVLIFHPVFTVLSASLNNDCLAVLFSLSTLLYTVRWYKKQIISRILLIALSISLGMLTKTSVGLLAPGVGIVFLMVMVRKRDQWIKICRQFLAFGVLCIPIGMAWVVRLRMLYQIPFTYVPMLGEIDQYQYVGNYGVWERLGIPEAESMSHAWNKWNPGAEHNIWAELFRSALFDEKAFQMTGTLYEWFAVILLITSILAAVLMNVMLIRVLIQKRSMDGALKGMIVAGYAVLLISYIKFCFQYPFICTMNFRYIVVTILFPAIGTGIWLEKSKNQGQALAVKIMICGFSVLCIGLMIAYCLNWSATDIQTLNSVNG</sequence>
<protein>
    <submittedName>
        <fullName evidence="3">Dolichyl-phosphate-mannose-protein mannosyltransferase</fullName>
    </submittedName>
</protein>
<feature type="transmembrane region" description="Helical" evidence="1">
    <location>
        <begin position="434"/>
        <end position="455"/>
    </location>
</feature>
<feature type="transmembrane region" description="Helical" evidence="1">
    <location>
        <begin position="300"/>
        <end position="322"/>
    </location>
</feature>
<evidence type="ECO:0000313" key="3">
    <source>
        <dbReference type="EMBL" id="TLC99398.1"/>
    </source>
</evidence>
<feature type="transmembrane region" description="Helical" evidence="1">
    <location>
        <begin position="202"/>
        <end position="218"/>
    </location>
</feature>
<feature type="transmembrane region" description="Helical" evidence="1">
    <location>
        <begin position="397"/>
        <end position="422"/>
    </location>
</feature>
<evidence type="ECO:0000259" key="2">
    <source>
        <dbReference type="Pfam" id="PF13231"/>
    </source>
</evidence>
<dbReference type="GO" id="GO:0016757">
    <property type="term" value="F:glycosyltransferase activity"/>
    <property type="evidence" value="ECO:0007669"/>
    <property type="project" value="UniProtKB-KW"/>
</dbReference>
<keyword evidence="4" id="KW-1185">Reference proteome</keyword>
<gene>
    <name evidence="3" type="ORF">DSM106044_03601</name>
</gene>
<dbReference type="STRING" id="180332.GCA_000797495_05646"/>
<accession>A0A4U8Q4Q9</accession>
<evidence type="ECO:0000256" key="1">
    <source>
        <dbReference type="SAM" id="Phobius"/>
    </source>
</evidence>
<feature type="transmembrane region" description="Helical" evidence="1">
    <location>
        <begin position="461"/>
        <end position="479"/>
    </location>
</feature>
<dbReference type="EMBL" id="QGQD01000069">
    <property type="protein sequence ID" value="TLC99398.1"/>
    <property type="molecule type" value="Genomic_DNA"/>
</dbReference>
<dbReference type="RefSeq" id="WP_138003221.1">
    <property type="nucleotide sequence ID" value="NZ_QGQD01000069.1"/>
</dbReference>
<name>A0A4U8Q4Q9_9FIRM</name>
<keyword evidence="1" id="KW-1133">Transmembrane helix</keyword>
<reference evidence="3 4" key="1">
    <citation type="journal article" date="2019" name="Anaerobe">
        <title>Detection of Robinsoniella peoriensis in multiple bone samples of a trauma patient.</title>
        <authorList>
            <person name="Schrottner P."/>
            <person name="Hartwich K."/>
            <person name="Bunk B."/>
            <person name="Schober I."/>
            <person name="Helbig S."/>
            <person name="Rudolph W.W."/>
            <person name="Gunzer F."/>
        </authorList>
    </citation>
    <scope>NUCLEOTIDE SEQUENCE [LARGE SCALE GENOMIC DNA]</scope>
    <source>
        <strain evidence="3 4">DSM 106044</strain>
    </source>
</reference>
<feature type="transmembrane region" description="Helical" evidence="1">
    <location>
        <begin position="491"/>
        <end position="515"/>
    </location>
</feature>
<comment type="caution">
    <text evidence="3">The sequence shown here is derived from an EMBL/GenBank/DDBJ whole genome shotgun (WGS) entry which is preliminary data.</text>
</comment>
<feature type="transmembrane region" description="Helical" evidence="1">
    <location>
        <begin position="176"/>
        <end position="195"/>
    </location>
</feature>
<keyword evidence="3" id="KW-0328">Glycosyltransferase</keyword>
<keyword evidence="3" id="KW-0808">Transferase</keyword>
<proteinExistence type="predicted"/>
<keyword evidence="1" id="KW-0812">Transmembrane</keyword>
<evidence type="ECO:0000313" key="4">
    <source>
        <dbReference type="Proteomes" id="UP000306509"/>
    </source>
</evidence>
<dbReference type="InterPro" id="IPR038731">
    <property type="entry name" value="RgtA/B/C-like"/>
</dbReference>
<feature type="domain" description="Glycosyltransferase RgtA/B/C/D-like" evidence="2">
    <location>
        <begin position="180"/>
        <end position="308"/>
    </location>
</feature>